<dbReference type="GO" id="GO:0050684">
    <property type="term" value="P:regulation of mRNA processing"/>
    <property type="evidence" value="ECO:0007669"/>
    <property type="project" value="TreeGrafter"/>
</dbReference>
<dbReference type="SMART" id="SM00513">
    <property type="entry name" value="SAP"/>
    <property type="match status" value="1"/>
</dbReference>
<evidence type="ECO:0000256" key="3">
    <source>
        <dbReference type="ARBA" id="ARBA00023242"/>
    </source>
</evidence>
<feature type="coiled-coil region" evidence="4">
    <location>
        <begin position="118"/>
        <end position="159"/>
    </location>
</feature>
<keyword evidence="2" id="KW-0694">RNA-binding</keyword>
<dbReference type="GO" id="GO:0003723">
    <property type="term" value="F:RNA binding"/>
    <property type="evidence" value="ECO:0007669"/>
    <property type="project" value="UniProtKB-KW"/>
</dbReference>
<organism evidence="6 7">
    <name type="scientific">Paramuricea clavata</name>
    <name type="common">Red gorgonian</name>
    <name type="synonym">Violescent sea-whip</name>
    <dbReference type="NCBI Taxonomy" id="317549"/>
    <lineage>
        <taxon>Eukaryota</taxon>
        <taxon>Metazoa</taxon>
        <taxon>Cnidaria</taxon>
        <taxon>Anthozoa</taxon>
        <taxon>Octocorallia</taxon>
        <taxon>Malacalcyonacea</taxon>
        <taxon>Plexauridae</taxon>
        <taxon>Paramuricea</taxon>
    </lineage>
</organism>
<feature type="compositionally biased region" description="Basic and acidic residues" evidence="5">
    <location>
        <begin position="186"/>
        <end position="205"/>
    </location>
</feature>
<gene>
    <name evidence="6" type="ORF">PACLA_8A042598</name>
</gene>
<evidence type="ECO:0000313" key="6">
    <source>
        <dbReference type="EMBL" id="CAB3978614.1"/>
    </source>
</evidence>
<feature type="compositionally biased region" description="Basic residues" evidence="5">
    <location>
        <begin position="229"/>
        <end position="249"/>
    </location>
</feature>
<protein>
    <submittedName>
        <fullName evidence="6">SAFB-like transcription modulator</fullName>
    </submittedName>
</protein>
<dbReference type="Pfam" id="PF02037">
    <property type="entry name" value="SAP"/>
    <property type="match status" value="1"/>
</dbReference>
<dbReference type="InterPro" id="IPR051738">
    <property type="entry name" value="SAF_Modulators"/>
</dbReference>
<dbReference type="PANTHER" id="PTHR15683:SF8">
    <property type="entry name" value="SCAFFOLD ATTACHMENT FACTOR B, ISOFORM B"/>
    <property type="match status" value="1"/>
</dbReference>
<name>A0A6S7FGL0_PARCT</name>
<dbReference type="Proteomes" id="UP001152795">
    <property type="component" value="Unassembled WGS sequence"/>
</dbReference>
<evidence type="ECO:0000256" key="5">
    <source>
        <dbReference type="SAM" id="MobiDB-lite"/>
    </source>
</evidence>
<comment type="caution">
    <text evidence="6">The sequence shown here is derived from an EMBL/GenBank/DDBJ whole genome shotgun (WGS) entry which is preliminary data.</text>
</comment>
<dbReference type="PANTHER" id="PTHR15683">
    <property type="entry name" value="SCAFFOLD ATTACHMENT FACTOR B-RELATED"/>
    <property type="match status" value="1"/>
</dbReference>
<dbReference type="Gene3D" id="1.10.720.30">
    <property type="entry name" value="SAP domain"/>
    <property type="match status" value="1"/>
</dbReference>
<sequence>MANVNGKKLNQLRVVNLRSELDKRSLDKSGLKAALVERLEQSLLDETVKLSDSTNVQDEVSETDVKSKSNKNQTCSCELMAADLEGVKLDIVILQQQIKASASYNLNTIKDLNSEVEITRLQQELAGEKKASEKLKTNIESLEDRATKAEAERDSLRLALTILMQDKMTKVSENIDEQSQNPWRNVESKSKYPTKQDESKKHDGQSAKQSDGNSIMDNERLPQINTRYYKSRTRVTKKVPKCRAHSQKHNVHELTLKKRVNPRRPHVMWRF</sequence>
<reference evidence="6" key="1">
    <citation type="submission" date="2020-04" db="EMBL/GenBank/DDBJ databases">
        <authorList>
            <person name="Alioto T."/>
            <person name="Alioto T."/>
            <person name="Gomez Garrido J."/>
        </authorList>
    </citation>
    <scope>NUCLEOTIDE SEQUENCE</scope>
    <source>
        <strain evidence="6">A484AB</strain>
    </source>
</reference>
<feature type="region of interest" description="Disordered" evidence="5">
    <location>
        <begin position="172"/>
        <end position="249"/>
    </location>
</feature>
<keyword evidence="7" id="KW-1185">Reference proteome</keyword>
<accession>A0A6S7FGL0</accession>
<dbReference type="InterPro" id="IPR036361">
    <property type="entry name" value="SAP_dom_sf"/>
</dbReference>
<evidence type="ECO:0000313" key="7">
    <source>
        <dbReference type="Proteomes" id="UP001152795"/>
    </source>
</evidence>
<keyword evidence="3" id="KW-0539">Nucleus</keyword>
<dbReference type="EMBL" id="CACRXK020000129">
    <property type="protein sequence ID" value="CAB3978614.1"/>
    <property type="molecule type" value="Genomic_DNA"/>
</dbReference>
<comment type="subcellular location">
    <subcellularLocation>
        <location evidence="1">Nucleus</location>
    </subcellularLocation>
</comment>
<dbReference type="GO" id="GO:0043565">
    <property type="term" value="F:sequence-specific DNA binding"/>
    <property type="evidence" value="ECO:0007669"/>
    <property type="project" value="TreeGrafter"/>
</dbReference>
<dbReference type="InterPro" id="IPR003034">
    <property type="entry name" value="SAP_dom"/>
</dbReference>
<evidence type="ECO:0000256" key="4">
    <source>
        <dbReference type="SAM" id="Coils"/>
    </source>
</evidence>
<keyword evidence="4" id="KW-0175">Coiled coil</keyword>
<dbReference type="OrthoDB" id="5975115at2759"/>
<proteinExistence type="predicted"/>
<dbReference type="PROSITE" id="PS50800">
    <property type="entry name" value="SAP"/>
    <property type="match status" value="1"/>
</dbReference>
<dbReference type="SUPFAM" id="SSF68906">
    <property type="entry name" value="SAP domain"/>
    <property type="match status" value="1"/>
</dbReference>
<feature type="compositionally biased region" description="Polar residues" evidence="5">
    <location>
        <begin position="206"/>
        <end position="216"/>
    </location>
</feature>
<dbReference type="GO" id="GO:0006357">
    <property type="term" value="P:regulation of transcription by RNA polymerase II"/>
    <property type="evidence" value="ECO:0007669"/>
    <property type="project" value="TreeGrafter"/>
</dbReference>
<dbReference type="AlphaFoldDB" id="A0A6S7FGL0"/>
<dbReference type="GO" id="GO:0005634">
    <property type="term" value="C:nucleus"/>
    <property type="evidence" value="ECO:0007669"/>
    <property type="project" value="UniProtKB-SubCell"/>
</dbReference>
<evidence type="ECO:0000256" key="1">
    <source>
        <dbReference type="ARBA" id="ARBA00004123"/>
    </source>
</evidence>
<evidence type="ECO:0000256" key="2">
    <source>
        <dbReference type="ARBA" id="ARBA00022884"/>
    </source>
</evidence>